<feature type="transmembrane region" description="Helical" evidence="1">
    <location>
        <begin position="490"/>
        <end position="512"/>
    </location>
</feature>
<keyword evidence="1" id="KW-0472">Membrane</keyword>
<organism evidence="2 3">
    <name type="scientific">Camellia sinensis var. sinensis</name>
    <name type="common">China tea</name>
    <dbReference type="NCBI Taxonomy" id="542762"/>
    <lineage>
        <taxon>Eukaryota</taxon>
        <taxon>Viridiplantae</taxon>
        <taxon>Streptophyta</taxon>
        <taxon>Embryophyta</taxon>
        <taxon>Tracheophyta</taxon>
        <taxon>Spermatophyta</taxon>
        <taxon>Magnoliopsida</taxon>
        <taxon>eudicotyledons</taxon>
        <taxon>Gunneridae</taxon>
        <taxon>Pentapetalae</taxon>
        <taxon>asterids</taxon>
        <taxon>Ericales</taxon>
        <taxon>Theaceae</taxon>
        <taxon>Camellia</taxon>
    </lineage>
</organism>
<comment type="caution">
    <text evidence="2">The sequence shown here is derived from an EMBL/GenBank/DDBJ whole genome shotgun (WGS) entry which is preliminary data.</text>
</comment>
<dbReference type="AlphaFoldDB" id="A0A4S4E4R5"/>
<keyword evidence="1" id="KW-1133">Transmembrane helix</keyword>
<gene>
    <name evidence="2" type="ORF">TEA_010555</name>
</gene>
<dbReference type="Proteomes" id="UP000306102">
    <property type="component" value="Unassembled WGS sequence"/>
</dbReference>
<dbReference type="InterPro" id="IPR004158">
    <property type="entry name" value="DUF247_pln"/>
</dbReference>
<evidence type="ECO:0000313" key="3">
    <source>
        <dbReference type="Proteomes" id="UP000306102"/>
    </source>
</evidence>
<dbReference type="STRING" id="542762.A0A4S4E4R5"/>
<proteinExistence type="predicted"/>
<evidence type="ECO:0000256" key="1">
    <source>
        <dbReference type="SAM" id="Phobius"/>
    </source>
</evidence>
<keyword evidence="1" id="KW-0812">Transmembrane</keyword>
<dbReference type="PANTHER" id="PTHR31170">
    <property type="entry name" value="BNAC04G53230D PROTEIN"/>
    <property type="match status" value="1"/>
</dbReference>
<dbReference type="EMBL" id="SDRB02007951">
    <property type="protein sequence ID" value="THG10295.1"/>
    <property type="molecule type" value="Genomic_DNA"/>
</dbReference>
<keyword evidence="3" id="KW-1185">Reference proteome</keyword>
<protein>
    <submittedName>
        <fullName evidence="2">Uncharacterized protein</fullName>
    </submittedName>
</protein>
<name>A0A4S4E4R5_CAMSN</name>
<feature type="transmembrane region" description="Helical" evidence="1">
    <location>
        <begin position="121"/>
        <end position="141"/>
    </location>
</feature>
<evidence type="ECO:0000313" key="2">
    <source>
        <dbReference type="EMBL" id="THG10295.1"/>
    </source>
</evidence>
<accession>A0A4S4E4R5</accession>
<dbReference type="Pfam" id="PF03140">
    <property type="entry name" value="DUF247"/>
    <property type="match status" value="1"/>
</dbReference>
<reference evidence="2 3" key="1">
    <citation type="journal article" date="2018" name="Proc. Natl. Acad. Sci. U.S.A.">
        <title>Draft genome sequence of Camellia sinensis var. sinensis provides insights into the evolution of the tea genome and tea quality.</title>
        <authorList>
            <person name="Wei C."/>
            <person name="Yang H."/>
            <person name="Wang S."/>
            <person name="Zhao J."/>
            <person name="Liu C."/>
            <person name="Gao L."/>
            <person name="Xia E."/>
            <person name="Lu Y."/>
            <person name="Tai Y."/>
            <person name="She G."/>
            <person name="Sun J."/>
            <person name="Cao H."/>
            <person name="Tong W."/>
            <person name="Gao Q."/>
            <person name="Li Y."/>
            <person name="Deng W."/>
            <person name="Jiang X."/>
            <person name="Wang W."/>
            <person name="Chen Q."/>
            <person name="Zhang S."/>
            <person name="Li H."/>
            <person name="Wu J."/>
            <person name="Wang P."/>
            <person name="Li P."/>
            <person name="Shi C."/>
            <person name="Zheng F."/>
            <person name="Jian J."/>
            <person name="Huang B."/>
            <person name="Shan D."/>
            <person name="Shi M."/>
            <person name="Fang C."/>
            <person name="Yue Y."/>
            <person name="Li F."/>
            <person name="Li D."/>
            <person name="Wei S."/>
            <person name="Han B."/>
            <person name="Jiang C."/>
            <person name="Yin Y."/>
            <person name="Xia T."/>
            <person name="Zhang Z."/>
            <person name="Bennetzen J.L."/>
            <person name="Zhao S."/>
            <person name="Wan X."/>
        </authorList>
    </citation>
    <scope>NUCLEOTIDE SEQUENCE [LARGE SCALE GENOMIC DNA]</scope>
    <source>
        <strain evidence="3">cv. Shuchazao</strain>
        <tissue evidence="2">Leaf</tissue>
    </source>
</reference>
<dbReference type="PANTHER" id="PTHR31170:SF25">
    <property type="entry name" value="BNAA09G04570D PROTEIN"/>
    <property type="match status" value="1"/>
</dbReference>
<sequence>MATSSIFDSSSSERQWINEIKNIIKEEVKVDIEVVVSIFRVPTTLSAIKPEAYMPQLIGLGPYHHFRPELYEMERCKLVAASQLQKQFQSLEFDQLVDKLIEFEYKIRASYHKFLDFDRDTLLWIMAIDGLFLLEFLGMYVNKDDTSNTNHLVDSAGRKLSQDVIVSDIMMLENQIPFILLSKILSIQCSSTNLDDNLLPSMLMTFCKAISPLKLMEDFPLSQVVNYAHLLDLLYHLIVPKLEEGHESTKKDVQTSATKPNATQHVASGNSCQILAILWSRLSYLNILPSQITKPINDLLGNFRKIVGSIPGISYLASNYKKNIKPENPISSEIQNHPQVEKIMIPSVSYLYNVAGVELCPTTDITMIRFVEEEKKFYLPAITLNVYSEVIMRNLVAYEASTVSGSLIFTGYTELLNGILETDEDAKLLREKKIIVNSLKSDAEVLQLFNGMSKSIRLTHVPYVDKAIKDVNNFFYNSRKVQAYKWIKKYVYGSWKFLTLLATILLILLSAVQSFCSVYSCPHIVNSSTHGQIP</sequence>